<keyword evidence="3" id="KW-1185">Reference proteome</keyword>
<proteinExistence type="predicted"/>
<dbReference type="Pfam" id="PF20430">
    <property type="entry name" value="Eplus_motif"/>
    <property type="match status" value="1"/>
</dbReference>
<dbReference type="Gene3D" id="1.25.40.10">
    <property type="entry name" value="Tetratricopeptide repeat domain"/>
    <property type="match status" value="1"/>
</dbReference>
<dbReference type="AlphaFoldDB" id="A0AAN8ZK01"/>
<evidence type="ECO:0000313" key="3">
    <source>
        <dbReference type="Proteomes" id="UP001370490"/>
    </source>
</evidence>
<reference evidence="2 3" key="1">
    <citation type="submission" date="2023-12" db="EMBL/GenBank/DDBJ databases">
        <title>A high-quality genome assembly for Dillenia turbinata (Dilleniales).</title>
        <authorList>
            <person name="Chanderbali A."/>
        </authorList>
    </citation>
    <scope>NUCLEOTIDE SEQUENCE [LARGE SCALE GENOMIC DNA]</scope>
    <source>
        <strain evidence="2">LSX21</strain>
        <tissue evidence="2">Leaf</tissue>
    </source>
</reference>
<dbReference type="EMBL" id="JBAMMX010000005">
    <property type="protein sequence ID" value="KAK6940412.1"/>
    <property type="molecule type" value="Genomic_DNA"/>
</dbReference>
<sequence length="245" mass="27523">MGCFLRQFRFSDTWSCTWREDSFKGISLIKSQLGVYSLHAVKLACFVLASPFIVTFTGAASEIMRFGDVQPDAITFVGLLNACTYARLIDQGCHYFEAMTVNYGIEPQIEHYGCLINLLVRAGRFKDVMDVINGMRIEPDEAASGSLLNGCEIHNQTELAEFAVRKLVEMDPNNGGYGTMLTNINVVLGKWDEVRTVRKELKERNAHKMPGCSWIEVDGLVHQFYSADKTHPKSDEIYKALEGFA</sequence>
<dbReference type="InterPro" id="IPR002885">
    <property type="entry name" value="PPR_rpt"/>
</dbReference>
<dbReference type="Pfam" id="PF20431">
    <property type="entry name" value="E_motif"/>
    <property type="match status" value="1"/>
</dbReference>
<dbReference type="GO" id="GO:0003723">
    <property type="term" value="F:RNA binding"/>
    <property type="evidence" value="ECO:0007669"/>
    <property type="project" value="InterPro"/>
</dbReference>
<dbReference type="Proteomes" id="UP001370490">
    <property type="component" value="Unassembled WGS sequence"/>
</dbReference>
<dbReference type="PANTHER" id="PTHR47926">
    <property type="entry name" value="PENTATRICOPEPTIDE REPEAT-CONTAINING PROTEIN"/>
    <property type="match status" value="1"/>
</dbReference>
<dbReference type="Pfam" id="PF01535">
    <property type="entry name" value="PPR"/>
    <property type="match status" value="1"/>
</dbReference>
<dbReference type="PANTHER" id="PTHR47926:SF453">
    <property type="entry name" value="PENTATRICOPEPTIDE REPEAT (PPR) SUPERFAMILY PROTEIN"/>
    <property type="match status" value="1"/>
</dbReference>
<name>A0AAN8ZK01_9MAGN</name>
<organism evidence="2 3">
    <name type="scientific">Dillenia turbinata</name>
    <dbReference type="NCBI Taxonomy" id="194707"/>
    <lineage>
        <taxon>Eukaryota</taxon>
        <taxon>Viridiplantae</taxon>
        <taxon>Streptophyta</taxon>
        <taxon>Embryophyta</taxon>
        <taxon>Tracheophyta</taxon>
        <taxon>Spermatophyta</taxon>
        <taxon>Magnoliopsida</taxon>
        <taxon>eudicotyledons</taxon>
        <taxon>Gunneridae</taxon>
        <taxon>Pentapetalae</taxon>
        <taxon>Dilleniales</taxon>
        <taxon>Dilleniaceae</taxon>
        <taxon>Dillenia</taxon>
    </lineage>
</organism>
<dbReference type="InterPro" id="IPR046849">
    <property type="entry name" value="E2_motif"/>
</dbReference>
<dbReference type="GO" id="GO:0009451">
    <property type="term" value="P:RNA modification"/>
    <property type="evidence" value="ECO:0007669"/>
    <property type="project" value="InterPro"/>
</dbReference>
<dbReference type="InterPro" id="IPR046960">
    <property type="entry name" value="PPR_At4g14850-like_plant"/>
</dbReference>
<dbReference type="InterPro" id="IPR046848">
    <property type="entry name" value="E_motif"/>
</dbReference>
<keyword evidence="1" id="KW-0677">Repeat</keyword>
<dbReference type="InterPro" id="IPR011990">
    <property type="entry name" value="TPR-like_helical_dom_sf"/>
</dbReference>
<comment type="caution">
    <text evidence="2">The sequence shown here is derived from an EMBL/GenBank/DDBJ whole genome shotgun (WGS) entry which is preliminary data.</text>
</comment>
<accession>A0AAN8ZK01</accession>
<protein>
    <submittedName>
        <fullName evidence="2">Pentatricopeptide repeat</fullName>
    </submittedName>
</protein>
<dbReference type="NCBIfam" id="TIGR00756">
    <property type="entry name" value="PPR"/>
    <property type="match status" value="1"/>
</dbReference>
<dbReference type="FunFam" id="1.25.40.10:FF:001636">
    <property type="entry name" value="Pentatricopeptide repeat-containing protein At2g20540"/>
    <property type="match status" value="1"/>
</dbReference>
<evidence type="ECO:0000256" key="1">
    <source>
        <dbReference type="ARBA" id="ARBA00022737"/>
    </source>
</evidence>
<gene>
    <name evidence="2" type="ORF">RJ641_029943</name>
</gene>
<evidence type="ECO:0000313" key="2">
    <source>
        <dbReference type="EMBL" id="KAK6940412.1"/>
    </source>
</evidence>